<keyword evidence="2" id="KW-0229">DNA integration</keyword>
<dbReference type="RefSeq" id="WP_088812434.1">
    <property type="nucleotide sequence ID" value="NZ_FYEX01000001.1"/>
</dbReference>
<evidence type="ECO:0000256" key="4">
    <source>
        <dbReference type="ARBA" id="ARBA00023172"/>
    </source>
</evidence>
<dbReference type="PROSITE" id="PS51900">
    <property type="entry name" value="CB"/>
    <property type="match status" value="1"/>
</dbReference>
<dbReference type="PANTHER" id="PTHR30349">
    <property type="entry name" value="PHAGE INTEGRASE-RELATED"/>
    <property type="match status" value="1"/>
</dbReference>
<dbReference type="GO" id="GO:0006310">
    <property type="term" value="P:DNA recombination"/>
    <property type="evidence" value="ECO:0007669"/>
    <property type="project" value="UniProtKB-KW"/>
</dbReference>
<comment type="similarity">
    <text evidence="1">Belongs to the 'phage' integrase family.</text>
</comment>
<evidence type="ECO:0000259" key="6">
    <source>
        <dbReference type="PROSITE" id="PS51898"/>
    </source>
</evidence>
<evidence type="ECO:0000256" key="5">
    <source>
        <dbReference type="PROSITE-ProRule" id="PRU01248"/>
    </source>
</evidence>
<accession>A0A212T6U7</accession>
<organism evidence="8 9">
    <name type="scientific">Polynucleobacter victoriensis</name>
    <dbReference type="NCBI Taxonomy" id="2049319"/>
    <lineage>
        <taxon>Bacteria</taxon>
        <taxon>Pseudomonadati</taxon>
        <taxon>Pseudomonadota</taxon>
        <taxon>Betaproteobacteria</taxon>
        <taxon>Burkholderiales</taxon>
        <taxon>Burkholderiaceae</taxon>
        <taxon>Polynucleobacter</taxon>
    </lineage>
</organism>
<keyword evidence="4" id="KW-0233">DNA recombination</keyword>
<dbReference type="AlphaFoldDB" id="A0A212T6U7"/>
<gene>
    <name evidence="8" type="ORF">SAMN06295916_0541</name>
</gene>
<dbReference type="Proteomes" id="UP000197215">
    <property type="component" value="Unassembled WGS sequence"/>
</dbReference>
<dbReference type="InterPro" id="IPR025269">
    <property type="entry name" value="SAM-like_dom"/>
</dbReference>
<protein>
    <submittedName>
        <fullName evidence="8">Phage integrase, N-terminal SAM-like domain</fullName>
    </submittedName>
</protein>
<evidence type="ECO:0000256" key="2">
    <source>
        <dbReference type="ARBA" id="ARBA00022908"/>
    </source>
</evidence>
<dbReference type="InterPro" id="IPR010998">
    <property type="entry name" value="Integrase_recombinase_N"/>
</dbReference>
<evidence type="ECO:0000256" key="3">
    <source>
        <dbReference type="ARBA" id="ARBA00023125"/>
    </source>
</evidence>
<proteinExistence type="inferred from homology"/>
<dbReference type="EMBL" id="FYEX01000001">
    <property type="protein sequence ID" value="SNC61762.1"/>
    <property type="molecule type" value="Genomic_DNA"/>
</dbReference>
<name>A0A212T6U7_9BURK</name>
<feature type="domain" description="Core-binding (CB)" evidence="7">
    <location>
        <begin position="79"/>
        <end position="165"/>
    </location>
</feature>
<evidence type="ECO:0000313" key="8">
    <source>
        <dbReference type="EMBL" id="SNC61762.1"/>
    </source>
</evidence>
<dbReference type="Pfam" id="PF13102">
    <property type="entry name" value="Phage_int_SAM_5"/>
    <property type="match status" value="1"/>
</dbReference>
<evidence type="ECO:0000259" key="7">
    <source>
        <dbReference type="PROSITE" id="PS51900"/>
    </source>
</evidence>
<keyword evidence="3 5" id="KW-0238">DNA-binding</keyword>
<reference evidence="8 9" key="1">
    <citation type="submission" date="2017-06" db="EMBL/GenBank/DDBJ databases">
        <authorList>
            <person name="Kim H.J."/>
            <person name="Triplett B.A."/>
        </authorList>
    </citation>
    <scope>NUCLEOTIDE SEQUENCE [LARGE SCALE GENOMIC DNA]</scope>
    <source>
        <strain evidence="8 9">MWH-VicM1</strain>
    </source>
</reference>
<dbReference type="PROSITE" id="PS51898">
    <property type="entry name" value="TYR_RECOMBINASE"/>
    <property type="match status" value="1"/>
</dbReference>
<dbReference type="InterPro" id="IPR044068">
    <property type="entry name" value="CB"/>
</dbReference>
<dbReference type="Gene3D" id="1.10.443.10">
    <property type="entry name" value="Intergrase catalytic core"/>
    <property type="match status" value="1"/>
</dbReference>
<dbReference type="InterPro" id="IPR002104">
    <property type="entry name" value="Integrase_catalytic"/>
</dbReference>
<dbReference type="InterPro" id="IPR013762">
    <property type="entry name" value="Integrase-like_cat_sf"/>
</dbReference>
<dbReference type="InterPro" id="IPR050090">
    <property type="entry name" value="Tyrosine_recombinase_XerCD"/>
</dbReference>
<dbReference type="InterPro" id="IPR011010">
    <property type="entry name" value="DNA_brk_join_enz"/>
</dbReference>
<evidence type="ECO:0000256" key="1">
    <source>
        <dbReference type="ARBA" id="ARBA00008857"/>
    </source>
</evidence>
<dbReference type="OrthoDB" id="102994at2"/>
<feature type="domain" description="Tyr recombinase" evidence="6">
    <location>
        <begin position="186"/>
        <end position="396"/>
    </location>
</feature>
<dbReference type="SUPFAM" id="SSF56349">
    <property type="entry name" value="DNA breaking-rejoining enzymes"/>
    <property type="match status" value="1"/>
</dbReference>
<sequence length="460" mass="52300">MRATADSTVILRPHELRLKRRSDSSIWQIHYKIGSRKKWLRITSKTSNLADAKKIAEDLFHEARVLEKRGLSVVSKKFKAVAEVVSGNLKAQVKAGTGKKSYADYYRAIDSYLTPFFGNYHVDNITPALISDFHRWRTEKVGYELKASTQNNHNAALNCVFDYAVEQGYMSESQRPSTKNTGEATEVRGIFSTDELIELQQFIHKWSAQGRATKTRYLRELLGLYVTFIACTGVRPGTETKNLKWKHIEFIQKPSMRIIHVTVPEGKRGSRELVARNELWPLLDKLRELQPEYKDLTLEQLIAKKEDKHIFRMRDGTLPYNLVNAFGDCLKESGLDKGDKDGKPRSLYSLRHYYATQRVLEGISFGLLAKQMGTSILMIERHYSHLRPLMVAEQLAGVIPSNQEAQTDEILRFMNPSPVRNDVISLVGASTGIYLPLVEANARATKELKDELNKAVSKAA</sequence>
<dbReference type="PANTHER" id="PTHR30349:SF41">
    <property type="entry name" value="INTEGRASE_RECOMBINASE PROTEIN MJ0367-RELATED"/>
    <property type="match status" value="1"/>
</dbReference>
<dbReference type="GO" id="GO:0015074">
    <property type="term" value="P:DNA integration"/>
    <property type="evidence" value="ECO:0007669"/>
    <property type="project" value="UniProtKB-KW"/>
</dbReference>
<dbReference type="Gene3D" id="1.10.150.130">
    <property type="match status" value="1"/>
</dbReference>
<dbReference type="GO" id="GO:0003677">
    <property type="term" value="F:DNA binding"/>
    <property type="evidence" value="ECO:0007669"/>
    <property type="project" value="UniProtKB-UniRule"/>
</dbReference>
<keyword evidence="9" id="KW-1185">Reference proteome</keyword>
<evidence type="ECO:0000313" key="9">
    <source>
        <dbReference type="Proteomes" id="UP000197215"/>
    </source>
</evidence>